<gene>
    <name evidence="1" type="ORF">PIB30_001629</name>
</gene>
<keyword evidence="2" id="KW-1185">Reference proteome</keyword>
<sequence>MRCLRSCMIWLLSEPIPPNGRGSGFPGLASQRRWYFSGLRIYRRPSWVGRFGLHPSRRSGPPTLGYVCGCIEIKIDLLWIWLQVLTLFVARVVSVGNSFFILVHHCWFSLEVPTDGANVQNVPSRGFGTSGGTGGFGAVWRFWADVREVRYGFRLSEPNIWNKTDPNFAKKNRTDLERALIGAVGQRFRWRLHLAATSVIKF</sequence>
<protein>
    <submittedName>
        <fullName evidence="1">Uncharacterized protein</fullName>
    </submittedName>
</protein>
<organism evidence="1 2">
    <name type="scientific">Stylosanthes scabra</name>
    <dbReference type="NCBI Taxonomy" id="79078"/>
    <lineage>
        <taxon>Eukaryota</taxon>
        <taxon>Viridiplantae</taxon>
        <taxon>Streptophyta</taxon>
        <taxon>Embryophyta</taxon>
        <taxon>Tracheophyta</taxon>
        <taxon>Spermatophyta</taxon>
        <taxon>Magnoliopsida</taxon>
        <taxon>eudicotyledons</taxon>
        <taxon>Gunneridae</taxon>
        <taxon>Pentapetalae</taxon>
        <taxon>rosids</taxon>
        <taxon>fabids</taxon>
        <taxon>Fabales</taxon>
        <taxon>Fabaceae</taxon>
        <taxon>Papilionoideae</taxon>
        <taxon>50 kb inversion clade</taxon>
        <taxon>dalbergioids sensu lato</taxon>
        <taxon>Dalbergieae</taxon>
        <taxon>Pterocarpus clade</taxon>
        <taxon>Stylosanthes</taxon>
    </lineage>
</organism>
<evidence type="ECO:0000313" key="1">
    <source>
        <dbReference type="EMBL" id="MED6142857.1"/>
    </source>
</evidence>
<reference evidence="1 2" key="1">
    <citation type="journal article" date="2023" name="Plants (Basel)">
        <title>Bridging the Gap: Combining Genomics and Transcriptomics Approaches to Understand Stylosanthes scabra, an Orphan Legume from the Brazilian Caatinga.</title>
        <authorList>
            <person name="Ferreira-Neto J.R.C."/>
            <person name="da Silva M.D."/>
            <person name="Binneck E."/>
            <person name="de Melo N.F."/>
            <person name="da Silva R.H."/>
            <person name="de Melo A.L.T.M."/>
            <person name="Pandolfi V."/>
            <person name="Bustamante F.O."/>
            <person name="Brasileiro-Vidal A.C."/>
            <person name="Benko-Iseppon A.M."/>
        </authorList>
    </citation>
    <scope>NUCLEOTIDE SEQUENCE [LARGE SCALE GENOMIC DNA]</scope>
    <source>
        <tissue evidence="1">Leaves</tissue>
    </source>
</reference>
<evidence type="ECO:0000313" key="2">
    <source>
        <dbReference type="Proteomes" id="UP001341840"/>
    </source>
</evidence>
<name>A0ABU6T2H5_9FABA</name>
<dbReference type="EMBL" id="JASCZI010090624">
    <property type="protein sequence ID" value="MED6142857.1"/>
    <property type="molecule type" value="Genomic_DNA"/>
</dbReference>
<comment type="caution">
    <text evidence="1">The sequence shown here is derived from an EMBL/GenBank/DDBJ whole genome shotgun (WGS) entry which is preliminary data.</text>
</comment>
<dbReference type="Proteomes" id="UP001341840">
    <property type="component" value="Unassembled WGS sequence"/>
</dbReference>
<accession>A0ABU6T2H5</accession>
<proteinExistence type="predicted"/>